<dbReference type="OrthoDB" id="1906014at2"/>
<dbReference type="Proteomes" id="UP000031366">
    <property type="component" value="Unassembled WGS sequence"/>
</dbReference>
<protein>
    <submittedName>
        <fullName evidence="1">Uncharacterized protein</fullName>
    </submittedName>
</protein>
<evidence type="ECO:0000313" key="2">
    <source>
        <dbReference type="Proteomes" id="UP000031366"/>
    </source>
</evidence>
<dbReference type="RefSeq" id="WP_039634720.1">
    <property type="nucleotide sequence ID" value="NZ_AYSO01000018.1"/>
</dbReference>
<dbReference type="STRING" id="29341.RSJ17_02405"/>
<organism evidence="1 2">
    <name type="scientific">Clostridium argentinense CDC 2741</name>
    <dbReference type="NCBI Taxonomy" id="1418104"/>
    <lineage>
        <taxon>Bacteria</taxon>
        <taxon>Bacillati</taxon>
        <taxon>Bacillota</taxon>
        <taxon>Clostridia</taxon>
        <taxon>Eubacteriales</taxon>
        <taxon>Clostridiaceae</taxon>
        <taxon>Clostridium</taxon>
    </lineage>
</organism>
<name>A0A0C1U2N5_9CLOT</name>
<proteinExistence type="predicted"/>
<sequence length="203" mass="23154">MGRFCRCYNCNAFKGEIPPCAQFLNNSNPLIKDGRLLYRNFNRIYCFLSVNPSNNNNNNNNNNNMITTSSNLQISISNFIIGLYISQIQNNIIEYDNNSIIHNNKTANDFIHKALNNNISIDDEINASIAFIISNTNAILPLYTATINITPLNLYILITLHLLENNPALFFGNNDYALEDEINFYLSSLSLKFPFFKFKNCGK</sequence>
<evidence type="ECO:0000313" key="1">
    <source>
        <dbReference type="EMBL" id="KIE45778.1"/>
    </source>
</evidence>
<gene>
    <name evidence="1" type="ORF">U732_2396</name>
</gene>
<dbReference type="EMBL" id="AYSO01000018">
    <property type="protein sequence ID" value="KIE45778.1"/>
    <property type="molecule type" value="Genomic_DNA"/>
</dbReference>
<comment type="caution">
    <text evidence="1">The sequence shown here is derived from an EMBL/GenBank/DDBJ whole genome shotgun (WGS) entry which is preliminary data.</text>
</comment>
<keyword evidence="2" id="KW-1185">Reference proteome</keyword>
<reference evidence="1 2" key="1">
    <citation type="journal article" date="2015" name="Infect. Genet. Evol.">
        <title>Genomic sequences of six botulinum neurotoxin-producing strains representing three clostridial species illustrate the mobility and diversity of botulinum neurotoxin genes.</title>
        <authorList>
            <person name="Smith T.J."/>
            <person name="Hill K.K."/>
            <person name="Xie G."/>
            <person name="Foley B.T."/>
            <person name="Williamson C.H."/>
            <person name="Foster J.T."/>
            <person name="Johnson S.L."/>
            <person name="Chertkov O."/>
            <person name="Teshima H."/>
            <person name="Gibbons H.S."/>
            <person name="Johnsky L.A."/>
            <person name="Karavis M.A."/>
            <person name="Smith L.A."/>
        </authorList>
    </citation>
    <scope>NUCLEOTIDE SEQUENCE [LARGE SCALE GENOMIC DNA]</scope>
    <source>
        <strain evidence="1 2">CDC 2741</strain>
    </source>
</reference>
<accession>A0A0C1U2N5</accession>
<dbReference type="AlphaFoldDB" id="A0A0C1U2N5"/>